<reference evidence="1" key="1">
    <citation type="submission" date="2018-05" db="EMBL/GenBank/DDBJ databases">
        <authorList>
            <person name="Lanie J.A."/>
            <person name="Ng W.-L."/>
            <person name="Kazmierczak K.M."/>
            <person name="Andrzejewski T.M."/>
            <person name="Davidsen T.M."/>
            <person name="Wayne K.J."/>
            <person name="Tettelin H."/>
            <person name="Glass J.I."/>
            <person name="Rusch D."/>
            <person name="Podicherti R."/>
            <person name="Tsui H.-C.T."/>
            <person name="Winkler M.E."/>
        </authorList>
    </citation>
    <scope>NUCLEOTIDE SEQUENCE</scope>
</reference>
<sequence>MYRANNLVVSRATAKVAGQAISNFSFCRIWVLLKQRLRGYQKPGSADTALQRGSF</sequence>
<gene>
    <name evidence="1" type="ORF">METZ01_LOCUS26298</name>
</gene>
<accession>A0A381Q3H9</accession>
<proteinExistence type="predicted"/>
<name>A0A381Q3H9_9ZZZZ</name>
<evidence type="ECO:0000313" key="1">
    <source>
        <dbReference type="EMBL" id="SUZ73444.1"/>
    </source>
</evidence>
<dbReference type="AlphaFoldDB" id="A0A381Q3H9"/>
<protein>
    <submittedName>
        <fullName evidence="1">Uncharacterized protein</fullName>
    </submittedName>
</protein>
<dbReference type="EMBL" id="UINC01001179">
    <property type="protein sequence ID" value="SUZ73444.1"/>
    <property type="molecule type" value="Genomic_DNA"/>
</dbReference>
<organism evidence="1">
    <name type="scientific">marine metagenome</name>
    <dbReference type="NCBI Taxonomy" id="408172"/>
    <lineage>
        <taxon>unclassified sequences</taxon>
        <taxon>metagenomes</taxon>
        <taxon>ecological metagenomes</taxon>
    </lineage>
</organism>